<organism evidence="3 4">
    <name type="scientific">Mycobacterium asiaticum</name>
    <dbReference type="NCBI Taxonomy" id="1790"/>
    <lineage>
        <taxon>Bacteria</taxon>
        <taxon>Bacillati</taxon>
        <taxon>Actinomycetota</taxon>
        <taxon>Actinomycetes</taxon>
        <taxon>Mycobacteriales</taxon>
        <taxon>Mycobacteriaceae</taxon>
        <taxon>Mycobacterium</taxon>
    </lineage>
</organism>
<dbReference type="AlphaFoldDB" id="A0A1A3L178"/>
<evidence type="ECO:0000313" key="3">
    <source>
        <dbReference type="EMBL" id="OBJ89936.1"/>
    </source>
</evidence>
<dbReference type="OrthoDB" id="4618916at2"/>
<dbReference type="GO" id="GO:0016491">
    <property type="term" value="F:oxidoreductase activity"/>
    <property type="evidence" value="ECO:0007669"/>
    <property type="project" value="UniProtKB-KW"/>
</dbReference>
<dbReference type="Pfam" id="PF13561">
    <property type="entry name" value="adh_short_C2"/>
    <property type="match status" value="1"/>
</dbReference>
<dbReference type="Proteomes" id="UP000093925">
    <property type="component" value="Unassembled WGS sequence"/>
</dbReference>
<accession>A0A1A3L178</accession>
<reference evidence="3 4" key="1">
    <citation type="submission" date="2016-06" db="EMBL/GenBank/DDBJ databases">
        <authorList>
            <person name="Kjaerup R.B."/>
            <person name="Dalgaard T.S."/>
            <person name="Juul-Madsen H.R."/>
        </authorList>
    </citation>
    <scope>NUCLEOTIDE SEQUENCE [LARGE SCALE GENOMIC DNA]</scope>
    <source>
        <strain evidence="3 4">1276495.2</strain>
    </source>
</reference>
<evidence type="ECO:0000313" key="4">
    <source>
        <dbReference type="Proteomes" id="UP000093925"/>
    </source>
</evidence>
<evidence type="ECO:0000256" key="1">
    <source>
        <dbReference type="ARBA" id="ARBA00006484"/>
    </source>
</evidence>
<proteinExistence type="inferred from homology"/>
<comment type="similarity">
    <text evidence="1">Belongs to the short-chain dehydrogenases/reductases (SDR) family.</text>
</comment>
<dbReference type="PANTHER" id="PTHR24321:SF8">
    <property type="entry name" value="ESTRADIOL 17-BETA-DEHYDROGENASE 8-RELATED"/>
    <property type="match status" value="1"/>
</dbReference>
<sequence length="199" mass="20411">MSTATVVIAPAGELSAALAAGLDAGVIDPTEPELPQADGVVIVVGVDPAAEPLNTLDTDNWDRIVDATMWDTLTALQHARLSVRHAQGRIVLVLPTIGMAGAAGLVAYTTAIEGIRAMAKSASRQWASQGVVVNAVAAPLQLFAPQLAAAANHLSAPALPDDPSIVRSVVEAVKFLLQPHLGHLVGDTIIVDGGSMMLP</sequence>
<name>A0A1A3L178_MYCAS</name>
<dbReference type="PANTHER" id="PTHR24321">
    <property type="entry name" value="DEHYDROGENASES, SHORT CHAIN"/>
    <property type="match status" value="1"/>
</dbReference>
<dbReference type="SUPFAM" id="SSF51735">
    <property type="entry name" value="NAD(P)-binding Rossmann-fold domains"/>
    <property type="match status" value="1"/>
</dbReference>
<dbReference type="RefSeq" id="WP_065138230.1">
    <property type="nucleotide sequence ID" value="NZ_LZKS01000101.1"/>
</dbReference>
<dbReference type="EMBL" id="LZLM01000014">
    <property type="protein sequence ID" value="OBJ89936.1"/>
    <property type="molecule type" value="Genomic_DNA"/>
</dbReference>
<comment type="caution">
    <text evidence="3">The sequence shown here is derived from an EMBL/GenBank/DDBJ whole genome shotgun (WGS) entry which is preliminary data.</text>
</comment>
<dbReference type="InterPro" id="IPR002347">
    <property type="entry name" value="SDR_fam"/>
</dbReference>
<evidence type="ECO:0000256" key="2">
    <source>
        <dbReference type="ARBA" id="ARBA00023002"/>
    </source>
</evidence>
<keyword evidence="2" id="KW-0560">Oxidoreductase</keyword>
<protein>
    <submittedName>
        <fullName evidence="3">ABC transporter permease</fullName>
    </submittedName>
</protein>
<dbReference type="InterPro" id="IPR036291">
    <property type="entry name" value="NAD(P)-bd_dom_sf"/>
</dbReference>
<dbReference type="Gene3D" id="3.40.50.720">
    <property type="entry name" value="NAD(P)-binding Rossmann-like Domain"/>
    <property type="match status" value="1"/>
</dbReference>
<gene>
    <name evidence="3" type="ORF">A5640_25395</name>
</gene>